<dbReference type="PANTHER" id="PTHR30008">
    <property type="entry name" value="EXODEOXYRIBONUCLEASE 7 LARGE SUBUNIT"/>
    <property type="match status" value="1"/>
</dbReference>
<dbReference type="InterPro" id="IPR003753">
    <property type="entry name" value="Exonuc_VII_L"/>
</dbReference>
<dbReference type="CDD" id="cd04489">
    <property type="entry name" value="ExoVII_LU_OBF"/>
    <property type="match status" value="1"/>
</dbReference>
<evidence type="ECO:0000259" key="7">
    <source>
        <dbReference type="Pfam" id="PF02601"/>
    </source>
</evidence>
<protein>
    <recommendedName>
        <fullName evidence="5">Exodeoxyribonuclease 7 large subunit</fullName>
        <ecNumber evidence="5">3.1.11.6</ecNumber>
    </recommendedName>
    <alternativeName>
        <fullName evidence="5">Exodeoxyribonuclease VII large subunit</fullName>
        <shortName evidence="5">Exonuclease VII large subunit</shortName>
    </alternativeName>
</protein>
<evidence type="ECO:0000313" key="9">
    <source>
        <dbReference type="EMBL" id="KGN72293.1"/>
    </source>
</evidence>
<dbReference type="OrthoDB" id="9802795at2"/>
<keyword evidence="4 5" id="KW-0269">Exonuclease</keyword>
<dbReference type="RefSeq" id="WP_036875215.1">
    <property type="nucleotide sequence ID" value="NZ_JRFA01000031.1"/>
</dbReference>
<dbReference type="InterPro" id="IPR020579">
    <property type="entry name" value="Exonuc_VII_lsu_C"/>
</dbReference>
<dbReference type="InterPro" id="IPR025824">
    <property type="entry name" value="OB-fold_nuc-bd_dom"/>
</dbReference>
<evidence type="ECO:0000259" key="8">
    <source>
        <dbReference type="Pfam" id="PF13742"/>
    </source>
</evidence>
<comment type="subunit">
    <text evidence="5">Heterooligomer composed of large and small subunits.</text>
</comment>
<comment type="caution">
    <text evidence="9">The sequence shown here is derived from an EMBL/GenBank/DDBJ whole genome shotgun (WGS) entry which is preliminary data.</text>
</comment>
<evidence type="ECO:0000256" key="1">
    <source>
        <dbReference type="ARBA" id="ARBA00022490"/>
    </source>
</evidence>
<dbReference type="Pfam" id="PF13742">
    <property type="entry name" value="tRNA_anti_2"/>
    <property type="match status" value="1"/>
</dbReference>
<evidence type="ECO:0000256" key="4">
    <source>
        <dbReference type="ARBA" id="ARBA00022839"/>
    </source>
</evidence>
<dbReference type="EC" id="3.1.11.6" evidence="5"/>
<evidence type="ECO:0000313" key="10">
    <source>
        <dbReference type="Proteomes" id="UP000030103"/>
    </source>
</evidence>
<evidence type="ECO:0000256" key="2">
    <source>
        <dbReference type="ARBA" id="ARBA00022722"/>
    </source>
</evidence>
<dbReference type="PANTHER" id="PTHR30008:SF0">
    <property type="entry name" value="EXODEOXYRIBONUCLEASE 7 LARGE SUBUNIT"/>
    <property type="match status" value="1"/>
</dbReference>
<dbReference type="GO" id="GO:0009318">
    <property type="term" value="C:exodeoxyribonuclease VII complex"/>
    <property type="evidence" value="ECO:0007669"/>
    <property type="project" value="UniProtKB-UniRule"/>
</dbReference>
<dbReference type="Proteomes" id="UP000030103">
    <property type="component" value="Unassembled WGS sequence"/>
</dbReference>
<dbReference type="Pfam" id="PF02601">
    <property type="entry name" value="Exonuc_VII_L"/>
    <property type="match status" value="1"/>
</dbReference>
<feature type="domain" description="Exonuclease VII large subunit C-terminal" evidence="7">
    <location>
        <begin position="137"/>
        <end position="450"/>
    </location>
</feature>
<keyword evidence="3 5" id="KW-0378">Hydrolase</keyword>
<reference evidence="9 10" key="1">
    <citation type="submission" date="2014-09" db="EMBL/GenBank/DDBJ databases">
        <title>Draft Genome Sequence of Porphyromonas macacae COT-192_OH2859.</title>
        <authorList>
            <person name="Wallis C."/>
            <person name="Deusch O."/>
            <person name="O'Flynn C."/>
            <person name="Davis I."/>
            <person name="Horsfall A."/>
            <person name="Kirkwood N."/>
            <person name="Harris S."/>
            <person name="Eisen J.A."/>
            <person name="Coil D.A."/>
            <person name="Darling A.E."/>
            <person name="Jospin G."/>
            <person name="Alexiev A."/>
        </authorList>
    </citation>
    <scope>NUCLEOTIDE SEQUENCE [LARGE SCALE GENOMIC DNA]</scope>
    <source>
        <strain evidence="10">COT-192 OH2859</strain>
    </source>
</reference>
<comment type="subcellular location">
    <subcellularLocation>
        <location evidence="5 6">Cytoplasm</location>
    </subcellularLocation>
</comment>
<comment type="similarity">
    <text evidence="5 6">Belongs to the XseA family.</text>
</comment>
<dbReference type="EMBL" id="JRFA01000031">
    <property type="protein sequence ID" value="KGN72293.1"/>
    <property type="molecule type" value="Genomic_DNA"/>
</dbReference>
<name>A0A0A2E052_9PORP</name>
<keyword evidence="2 5" id="KW-0540">Nuclease</keyword>
<evidence type="ECO:0000256" key="5">
    <source>
        <dbReference type="HAMAP-Rule" id="MF_00378"/>
    </source>
</evidence>
<dbReference type="GO" id="GO:0006308">
    <property type="term" value="P:DNA catabolic process"/>
    <property type="evidence" value="ECO:0007669"/>
    <property type="project" value="UniProtKB-UniRule"/>
</dbReference>
<dbReference type="GO" id="GO:0003676">
    <property type="term" value="F:nucleic acid binding"/>
    <property type="evidence" value="ECO:0007669"/>
    <property type="project" value="InterPro"/>
</dbReference>
<dbReference type="eggNOG" id="COG1570">
    <property type="taxonomic scope" value="Bacteria"/>
</dbReference>
<dbReference type="GO" id="GO:0005737">
    <property type="term" value="C:cytoplasm"/>
    <property type="evidence" value="ECO:0007669"/>
    <property type="project" value="UniProtKB-SubCell"/>
</dbReference>
<accession>A0A0A2E052</accession>
<gene>
    <name evidence="5" type="primary">xseA</name>
    <name evidence="9" type="ORF">HQ47_10135</name>
</gene>
<organism evidence="9 10">
    <name type="scientific">Porphyromonas macacae</name>
    <dbReference type="NCBI Taxonomy" id="28115"/>
    <lineage>
        <taxon>Bacteria</taxon>
        <taxon>Pseudomonadati</taxon>
        <taxon>Bacteroidota</taxon>
        <taxon>Bacteroidia</taxon>
        <taxon>Bacteroidales</taxon>
        <taxon>Porphyromonadaceae</taxon>
        <taxon>Porphyromonas</taxon>
    </lineage>
</organism>
<dbReference type="HAMAP" id="MF_00378">
    <property type="entry name" value="Exonuc_7_L"/>
    <property type="match status" value="1"/>
</dbReference>
<feature type="domain" description="OB-fold nucleic acid binding" evidence="8">
    <location>
        <begin position="6"/>
        <end position="113"/>
    </location>
</feature>
<proteinExistence type="inferred from homology"/>
<keyword evidence="10" id="KW-1185">Reference proteome</keyword>
<sequence length="461" mass="52142">MPEPNYSLSELNRNIRSCLEHGLPGQYWVRAETSEVRINPSGHCYLELIEKGPDNNLVARIKATIWAYEYHSMNAEFFKTTGLRFDSGMSVMVLVKVTFHELFGMSLNIKDIDPSYNLGEMARLRQACIDRLKREGLMDLNKHQALPVPLRRIAIISSPTAAGYQDFMQHLCFNPYGVKVYMALYMATMQGKETTPSVVSALDRIAKHETSFDAIVIIRGGGAVAELQAFDDYTLAAAVARTRLPVFTGIGHDRDVSVTDMVAFKSFKTPTAVADYIVESLAGLLGEMETQWNRLLNATHLLLAAREERLQRMQYRIPLAARRLIEKEKRQQQNNIHRLNMGTQEALNRKKHLLNVVAIQLPQAAHRSLDKRHERLRSSIERLPLLTERIMKGKQEKLAMQEQAVKLLNPKRIMQRGFSVVRADGHAVTQAENLHPGMQLTISFASGMASSSVIEVYSEKK</sequence>
<dbReference type="NCBIfam" id="TIGR00237">
    <property type="entry name" value="xseA"/>
    <property type="match status" value="1"/>
</dbReference>
<comment type="function">
    <text evidence="5">Bidirectionally degrades single-stranded DNA into large acid-insoluble oligonucleotides, which are then degraded further into small acid-soluble oligonucleotides.</text>
</comment>
<dbReference type="STRING" id="28115.HQ47_10135"/>
<dbReference type="AlphaFoldDB" id="A0A0A2E052"/>
<dbReference type="GO" id="GO:0008855">
    <property type="term" value="F:exodeoxyribonuclease VII activity"/>
    <property type="evidence" value="ECO:0007669"/>
    <property type="project" value="UniProtKB-UniRule"/>
</dbReference>
<evidence type="ECO:0000256" key="6">
    <source>
        <dbReference type="RuleBase" id="RU004355"/>
    </source>
</evidence>
<evidence type="ECO:0000256" key="3">
    <source>
        <dbReference type="ARBA" id="ARBA00022801"/>
    </source>
</evidence>
<keyword evidence="1 5" id="KW-0963">Cytoplasm</keyword>
<comment type="catalytic activity">
    <reaction evidence="5 6">
        <text>Exonucleolytic cleavage in either 5'- to 3'- or 3'- to 5'-direction to yield nucleoside 5'-phosphates.</text>
        <dbReference type="EC" id="3.1.11.6"/>
    </reaction>
</comment>